<protein>
    <submittedName>
        <fullName evidence="1">Uncharacterized protein</fullName>
    </submittedName>
</protein>
<accession>A0A9W6ZPT2</accession>
<evidence type="ECO:0000313" key="1">
    <source>
        <dbReference type="EMBL" id="GMH54165.1"/>
    </source>
</evidence>
<proteinExistence type="predicted"/>
<gene>
    <name evidence="1" type="ORF">TrRE_jg6964</name>
</gene>
<dbReference type="EMBL" id="BRXZ01002088">
    <property type="protein sequence ID" value="GMH54165.1"/>
    <property type="molecule type" value="Genomic_DNA"/>
</dbReference>
<sequence length="224" mass="25093">MALCDYDNIRGDLVPAKLLPSEFCEEEINLLTQSLFGSVNLPDLKRSNLAPLLPALVASLIHHYHAMHMMPVSQGHPILQKLRDGVMNAMDVDMGEAHSKLVKWSSAIRDDFVNSNAIVLGRKAPGDSSLEMTIKAQCITSLCDKVDGLTNRLMTLEATIASMDASANGHFYEKSLESWDDPLENDRNKIRKTMKLVKKTINDVVDPKDTWDYLLISNRVDEKR</sequence>
<name>A0A9W6ZPT2_9STRA</name>
<reference evidence="1" key="1">
    <citation type="submission" date="2022-07" db="EMBL/GenBank/DDBJ databases">
        <title>Genome analysis of Parmales, a sister group of diatoms, reveals the evolutionary specialization of diatoms from phago-mixotrophs to photoautotrophs.</title>
        <authorList>
            <person name="Ban H."/>
            <person name="Sato S."/>
            <person name="Yoshikawa S."/>
            <person name="Kazumasa Y."/>
            <person name="Nakamura Y."/>
            <person name="Ichinomiya M."/>
            <person name="Saitoh K."/>
            <person name="Sato N."/>
            <person name="Blanc-Mathieu R."/>
            <person name="Endo H."/>
            <person name="Kuwata A."/>
            <person name="Ogata H."/>
        </authorList>
    </citation>
    <scope>NUCLEOTIDE SEQUENCE</scope>
</reference>
<keyword evidence="2" id="KW-1185">Reference proteome</keyword>
<comment type="caution">
    <text evidence="1">The sequence shown here is derived from an EMBL/GenBank/DDBJ whole genome shotgun (WGS) entry which is preliminary data.</text>
</comment>
<dbReference type="OrthoDB" id="10508056at2759"/>
<organism evidence="1 2">
    <name type="scientific">Triparma retinervis</name>
    <dbReference type="NCBI Taxonomy" id="2557542"/>
    <lineage>
        <taxon>Eukaryota</taxon>
        <taxon>Sar</taxon>
        <taxon>Stramenopiles</taxon>
        <taxon>Ochrophyta</taxon>
        <taxon>Bolidophyceae</taxon>
        <taxon>Parmales</taxon>
        <taxon>Triparmaceae</taxon>
        <taxon>Triparma</taxon>
    </lineage>
</organism>
<dbReference type="AlphaFoldDB" id="A0A9W6ZPT2"/>
<dbReference type="Proteomes" id="UP001165082">
    <property type="component" value="Unassembled WGS sequence"/>
</dbReference>
<evidence type="ECO:0000313" key="2">
    <source>
        <dbReference type="Proteomes" id="UP001165082"/>
    </source>
</evidence>